<evidence type="ECO:0000313" key="2">
    <source>
        <dbReference type="Proteomes" id="UP000838100"/>
    </source>
</evidence>
<gene>
    <name evidence="1" type="ORF">SIN8267_03200</name>
</gene>
<comment type="caution">
    <text evidence="1">The sequence shown here is derived from an EMBL/GenBank/DDBJ whole genome shotgun (WGS) entry which is preliminary data.</text>
</comment>
<name>A0ABN8EL22_9GAMM</name>
<accession>A0ABN8EL22</accession>
<keyword evidence="2" id="KW-1185">Reference proteome</keyword>
<reference evidence="1" key="1">
    <citation type="submission" date="2021-12" db="EMBL/GenBank/DDBJ databases">
        <authorList>
            <person name="Rodrigo-Torres L."/>
            <person name="Arahal R. D."/>
            <person name="Lucena T."/>
        </authorList>
    </citation>
    <scope>NUCLEOTIDE SEQUENCE</scope>
    <source>
        <strain evidence="1">CECT 8267</strain>
    </source>
</reference>
<proteinExistence type="predicted"/>
<dbReference type="Proteomes" id="UP000838100">
    <property type="component" value="Unassembled WGS sequence"/>
</dbReference>
<dbReference type="RefSeq" id="WP_237445743.1">
    <property type="nucleotide sequence ID" value="NZ_CAKLPX010000004.1"/>
</dbReference>
<protein>
    <submittedName>
        <fullName evidence="1">Uncharacterized protein</fullName>
    </submittedName>
</protein>
<organism evidence="1 2">
    <name type="scientific">Sinobacterium norvegicum</name>
    <dbReference type="NCBI Taxonomy" id="1641715"/>
    <lineage>
        <taxon>Bacteria</taxon>
        <taxon>Pseudomonadati</taxon>
        <taxon>Pseudomonadota</taxon>
        <taxon>Gammaproteobacteria</taxon>
        <taxon>Cellvibrionales</taxon>
        <taxon>Spongiibacteraceae</taxon>
        <taxon>Sinobacterium</taxon>
    </lineage>
</organism>
<sequence>MSLWKELYDIVASERSRLQSKDANKQAVLFELKSNLDFLADGLKNDIAANKLVLGLECQAFDQGITRGFSLNSLANRKASAKTVAGFAEFKKYIGKDSEYLINNAYLKIASLKKLVQADNKKDYSLKVKSLFRFLVFVVVHIEGSVLQAKKGK</sequence>
<evidence type="ECO:0000313" key="1">
    <source>
        <dbReference type="EMBL" id="CAH0993061.1"/>
    </source>
</evidence>
<dbReference type="EMBL" id="CAKLPX010000004">
    <property type="protein sequence ID" value="CAH0993061.1"/>
    <property type="molecule type" value="Genomic_DNA"/>
</dbReference>